<reference evidence="2 3" key="1">
    <citation type="submission" date="2018-02" db="EMBL/GenBank/DDBJ databases">
        <title>Draft genome of wild Prunus yedoensis var. nudiflora.</title>
        <authorList>
            <person name="Baek S."/>
            <person name="Kim J.-H."/>
            <person name="Choi K."/>
            <person name="Kim G.-B."/>
            <person name="Cho A."/>
            <person name="Jang H."/>
            <person name="Shin C.-H."/>
            <person name="Yu H.-J."/>
            <person name="Mun J.-H."/>
        </authorList>
    </citation>
    <scope>NUCLEOTIDE SEQUENCE [LARGE SCALE GENOMIC DNA]</scope>
    <source>
        <strain evidence="3">cv. Jeju island</strain>
        <tissue evidence="2">Leaf</tissue>
    </source>
</reference>
<organism evidence="2 3">
    <name type="scientific">Prunus yedoensis var. nudiflora</name>
    <dbReference type="NCBI Taxonomy" id="2094558"/>
    <lineage>
        <taxon>Eukaryota</taxon>
        <taxon>Viridiplantae</taxon>
        <taxon>Streptophyta</taxon>
        <taxon>Embryophyta</taxon>
        <taxon>Tracheophyta</taxon>
        <taxon>Spermatophyta</taxon>
        <taxon>Magnoliopsida</taxon>
        <taxon>eudicotyledons</taxon>
        <taxon>Gunneridae</taxon>
        <taxon>Pentapetalae</taxon>
        <taxon>rosids</taxon>
        <taxon>fabids</taxon>
        <taxon>Rosales</taxon>
        <taxon>Rosaceae</taxon>
        <taxon>Amygdaloideae</taxon>
        <taxon>Amygdaleae</taxon>
        <taxon>Prunus</taxon>
    </lineage>
</organism>
<dbReference type="AlphaFoldDB" id="A0A314YM85"/>
<evidence type="ECO:0000313" key="2">
    <source>
        <dbReference type="EMBL" id="PQQ05768.1"/>
    </source>
</evidence>
<dbReference type="Proteomes" id="UP000250321">
    <property type="component" value="Unassembled WGS sequence"/>
</dbReference>
<proteinExistence type="predicted"/>
<name>A0A314YM85_PRUYE</name>
<keyword evidence="3" id="KW-1185">Reference proteome</keyword>
<dbReference type="EMBL" id="PJQY01001044">
    <property type="protein sequence ID" value="PQQ05768.1"/>
    <property type="molecule type" value="Genomic_DNA"/>
</dbReference>
<feature type="region of interest" description="Disordered" evidence="1">
    <location>
        <begin position="1"/>
        <end position="83"/>
    </location>
</feature>
<feature type="compositionally biased region" description="Acidic residues" evidence="1">
    <location>
        <begin position="45"/>
        <end position="62"/>
    </location>
</feature>
<dbReference type="STRING" id="2094558.A0A314YM85"/>
<protein>
    <submittedName>
        <fullName evidence="2">DDB1-and CUL4-associated factor homolog 1</fullName>
    </submittedName>
</protein>
<gene>
    <name evidence="2" type="ORF">Pyn_39662</name>
</gene>
<sequence>MTHGSRNAAYGGGLDEQQTLGQGQAQPPAPPPPPPPAPESQSQGGEDEEDDEEEEVKNEDDELVAKAQKLMDKITSAPDNPNPTVLHALPPFLKLKSHGSNRFFF</sequence>
<accession>A0A314YM85</accession>
<feature type="compositionally biased region" description="Pro residues" evidence="1">
    <location>
        <begin position="27"/>
        <end position="38"/>
    </location>
</feature>
<comment type="caution">
    <text evidence="2">The sequence shown here is derived from an EMBL/GenBank/DDBJ whole genome shotgun (WGS) entry which is preliminary data.</text>
</comment>
<evidence type="ECO:0000313" key="3">
    <source>
        <dbReference type="Proteomes" id="UP000250321"/>
    </source>
</evidence>
<evidence type="ECO:0000256" key="1">
    <source>
        <dbReference type="SAM" id="MobiDB-lite"/>
    </source>
</evidence>